<reference evidence="2" key="1">
    <citation type="submission" date="2019-07" db="EMBL/GenBank/DDBJ databases">
        <title>Chitinimonas sp. nov., isolated from Ny-Alesund, arctica soil.</title>
        <authorList>
            <person name="Xu Q."/>
            <person name="Peng F."/>
        </authorList>
    </citation>
    <scope>NUCLEOTIDE SEQUENCE [LARGE SCALE GENOMIC DNA]</scope>
    <source>
        <strain evidence="2">R3-44</strain>
    </source>
</reference>
<keyword evidence="2" id="KW-1185">Reference proteome</keyword>
<dbReference type="KEGG" id="cari:FNU76_22280"/>
<protein>
    <submittedName>
        <fullName evidence="1">Uncharacterized protein</fullName>
    </submittedName>
</protein>
<proteinExistence type="predicted"/>
<sequence length="287" mass="32475">MATARLSKELDPRRAILPPAKRVFRLDDIPGVMEDCLSWPVAASLLRRWFSQPAWTMSADLKTGRGMPTQLDAAQVDEDTVRMDWLLRYERVQQACSALLAAWHTPVGLKRLREQIRAQGPQHAKGTWLFGDLSLSARQLDATCQVNARAFGGMSDPFDECYGAIGRGMLRLAVSGVVQAQGNLLKITVFEVGVYLRDSYDFSEDGCDWLSQTLGCWGHDGLEKRDAHRRRIEIDAQCAGEEAEDLKYEVHNEDFRRYRLKHALGGDFLVFSDVHRVRLSHPQTFVL</sequence>
<organism evidence="1 2">
    <name type="scientific">Chitinimonas arctica</name>
    <dbReference type="NCBI Taxonomy" id="2594795"/>
    <lineage>
        <taxon>Bacteria</taxon>
        <taxon>Pseudomonadati</taxon>
        <taxon>Pseudomonadota</taxon>
        <taxon>Betaproteobacteria</taxon>
        <taxon>Neisseriales</taxon>
        <taxon>Chitinibacteraceae</taxon>
        <taxon>Chitinimonas</taxon>
    </lineage>
</organism>
<dbReference type="OrthoDB" id="6986732at2"/>
<evidence type="ECO:0000313" key="1">
    <source>
        <dbReference type="EMBL" id="QDQ28856.1"/>
    </source>
</evidence>
<gene>
    <name evidence="1" type="ORF">FNU76_22280</name>
</gene>
<accession>A0A516SL30</accession>
<dbReference type="AlphaFoldDB" id="A0A516SL30"/>
<dbReference type="EMBL" id="CP041730">
    <property type="protein sequence ID" value="QDQ28856.1"/>
    <property type="molecule type" value="Genomic_DNA"/>
</dbReference>
<dbReference type="Proteomes" id="UP000317550">
    <property type="component" value="Chromosome"/>
</dbReference>
<dbReference type="Pfam" id="PF19940">
    <property type="entry name" value="DUF6402"/>
    <property type="match status" value="1"/>
</dbReference>
<name>A0A516SL30_9NEIS</name>
<dbReference type="InterPro" id="IPR045646">
    <property type="entry name" value="DUF6402"/>
</dbReference>
<dbReference type="RefSeq" id="WP_144280239.1">
    <property type="nucleotide sequence ID" value="NZ_CP041730.1"/>
</dbReference>
<evidence type="ECO:0000313" key="2">
    <source>
        <dbReference type="Proteomes" id="UP000317550"/>
    </source>
</evidence>